<protein>
    <recommendedName>
        <fullName evidence="8">Alpha 1,4-glycosyltransferase domain-containing protein</fullName>
    </recommendedName>
</protein>
<dbReference type="Pfam" id="PF04488">
    <property type="entry name" value="Gly_transf_sug"/>
    <property type="match status" value="1"/>
</dbReference>
<keyword evidence="10" id="KW-1185">Reference proteome</keyword>
<dbReference type="OrthoDB" id="7843114at2759"/>
<dbReference type="EnsemblMetazoa" id="ENSAATROPT008287">
    <property type="protein sequence ID" value="ENSAATROPP007449"/>
    <property type="gene ID" value="ENSAATROPG006747"/>
</dbReference>
<evidence type="ECO:0000256" key="5">
    <source>
        <dbReference type="ARBA" id="ARBA00023034"/>
    </source>
</evidence>
<dbReference type="GO" id="GO:0006688">
    <property type="term" value="P:glycosphingolipid biosynthetic process"/>
    <property type="evidence" value="ECO:0007669"/>
    <property type="project" value="TreeGrafter"/>
</dbReference>
<keyword evidence="4" id="KW-0808">Transferase</keyword>
<evidence type="ECO:0000313" key="10">
    <source>
        <dbReference type="Proteomes" id="UP000075880"/>
    </source>
</evidence>
<accession>A0A182IQ12</accession>
<dbReference type="Proteomes" id="UP000075880">
    <property type="component" value="Unassembled WGS sequence"/>
</dbReference>
<evidence type="ECO:0000256" key="6">
    <source>
        <dbReference type="ARBA" id="ARBA00023136"/>
    </source>
</evidence>
<evidence type="ECO:0000259" key="8">
    <source>
        <dbReference type="Pfam" id="PF04572"/>
    </source>
</evidence>
<keyword evidence="7" id="KW-0812">Transmembrane</keyword>
<dbReference type="Pfam" id="PF04572">
    <property type="entry name" value="Gb3_synth"/>
    <property type="match status" value="1"/>
</dbReference>
<keyword evidence="7" id="KW-1133">Transmembrane helix</keyword>
<dbReference type="EnsemblMetazoa" id="AATE003276-RA">
    <property type="protein sequence ID" value="AATE003276-PA.1"/>
    <property type="gene ID" value="AATE003276"/>
</dbReference>
<keyword evidence="3" id="KW-0328">Glycosyltransferase</keyword>
<proteinExistence type="inferred from homology"/>
<dbReference type="SUPFAM" id="SSF53448">
    <property type="entry name" value="Nucleotide-diphospho-sugar transferases"/>
    <property type="match status" value="1"/>
</dbReference>
<dbReference type="PANTHER" id="PTHR12042">
    <property type="entry name" value="LACTOSYLCERAMIDE 4-ALPHA-GALACTOSYLTRANSFERASE ALPHA- 1,4-GALACTOSYLTRANSFERASE"/>
    <property type="match status" value="1"/>
</dbReference>
<dbReference type="AlphaFoldDB" id="A0A182IQ12"/>
<feature type="transmembrane region" description="Helical" evidence="7">
    <location>
        <begin position="6"/>
        <end position="23"/>
    </location>
</feature>
<comment type="similarity">
    <text evidence="2">Belongs to the glycosyltransferase 32 family.</text>
</comment>
<comment type="subcellular location">
    <subcellularLocation>
        <location evidence="1">Golgi apparatus membrane</location>
        <topology evidence="1">Single-pass type II membrane protein</topology>
    </subcellularLocation>
</comment>
<dbReference type="STRING" id="41427.A0A182IQ12"/>
<organism evidence="9">
    <name type="scientific">Anopheles atroparvus</name>
    <name type="common">European mosquito</name>
    <dbReference type="NCBI Taxonomy" id="41427"/>
    <lineage>
        <taxon>Eukaryota</taxon>
        <taxon>Metazoa</taxon>
        <taxon>Ecdysozoa</taxon>
        <taxon>Arthropoda</taxon>
        <taxon>Hexapoda</taxon>
        <taxon>Insecta</taxon>
        <taxon>Pterygota</taxon>
        <taxon>Neoptera</taxon>
        <taxon>Endopterygota</taxon>
        <taxon>Diptera</taxon>
        <taxon>Nematocera</taxon>
        <taxon>Culicoidea</taxon>
        <taxon>Culicidae</taxon>
        <taxon>Anophelinae</taxon>
        <taxon>Anopheles</taxon>
    </lineage>
</organism>
<evidence type="ECO:0000256" key="1">
    <source>
        <dbReference type="ARBA" id="ARBA00004323"/>
    </source>
</evidence>
<dbReference type="GO" id="GO:0000139">
    <property type="term" value="C:Golgi membrane"/>
    <property type="evidence" value="ECO:0007669"/>
    <property type="project" value="UniProtKB-SubCell"/>
</dbReference>
<sequence length="346" mass="39564">MLSYRLSYYLRVAAIAFVFLVLFRKILKGHDDAPVRNETIGEYDFLQVFEDDDELLKYSNVYFIESSGPFRPVVTIEPRYACAIEAAARANPRKNIIVLLATWMDFTEADHLQIPDLRTLLSFRNVHFRWLDLERFALGTQVDAVIKSKLLYDRPDGVAFLSEILRMVLLFKFGGIYLDLDVVTLKPLEFYHPNFFGARTQDSADTSVMGLQRGDIGRSFAYDYLTFTKDLLEINPNCTGTTLLTNKLLAFCEKVTVQEIVDRGCFGQLEVFSPNLFHPFDETNVSEMFDASKLHLVKDKIADSMAVHMHHHHSRGLKIDPNGETGYEMIAKTYCPSVYQDHGGDL</sequence>
<keyword evidence="6 7" id="KW-0472">Membrane</keyword>
<evidence type="ECO:0000256" key="7">
    <source>
        <dbReference type="SAM" id="Phobius"/>
    </source>
</evidence>
<dbReference type="InterPro" id="IPR029044">
    <property type="entry name" value="Nucleotide-diphossugar_trans"/>
</dbReference>
<reference evidence="9" key="2">
    <citation type="submission" date="2022-08" db="UniProtKB">
        <authorList>
            <consortium name="EnsemblMetazoa"/>
        </authorList>
    </citation>
    <scope>IDENTIFICATION</scope>
    <source>
        <strain evidence="9">EBRO</strain>
    </source>
</reference>
<name>A0A182IQ12_ANOAO</name>
<evidence type="ECO:0000313" key="9">
    <source>
        <dbReference type="EnsemblMetazoa" id="AATE003276-PA.1"/>
    </source>
</evidence>
<dbReference type="VEuPathDB" id="VectorBase:AATE003276"/>
<keyword evidence="5" id="KW-0333">Golgi apparatus</keyword>
<feature type="domain" description="Alpha 1,4-glycosyltransferase" evidence="8">
    <location>
        <begin position="238"/>
        <end position="340"/>
    </location>
</feature>
<reference evidence="10" key="1">
    <citation type="submission" date="2021-09" db="EMBL/GenBank/DDBJ databases">
        <authorList>
            <consortium name="Infravec"/>
            <person name="Campbell I L."/>
            <person name="Maslen G."/>
            <person name="Yates A."/>
        </authorList>
    </citation>
    <scope>NUCLEOTIDE SEQUENCE [LARGE SCALE GENOMIC DNA]</scope>
    <source>
        <strain evidence="10">Infravec2 EBRE</strain>
    </source>
</reference>
<dbReference type="GO" id="GO:0035248">
    <property type="term" value="F:alpha-1,4-N-acetylgalactosaminyltransferase activity"/>
    <property type="evidence" value="ECO:0007669"/>
    <property type="project" value="TreeGrafter"/>
</dbReference>
<dbReference type="PANTHER" id="PTHR12042:SF21">
    <property type="entry name" value="ALPHA1,4-GALACTOSYLTRANSFERASE 1-RELATED"/>
    <property type="match status" value="1"/>
</dbReference>
<dbReference type="InterPro" id="IPR051981">
    <property type="entry name" value="Glycosyltransf_32"/>
</dbReference>
<dbReference type="InterPro" id="IPR007577">
    <property type="entry name" value="GlycoTrfase_DXD_sugar-bd_CS"/>
</dbReference>
<evidence type="ECO:0000256" key="3">
    <source>
        <dbReference type="ARBA" id="ARBA00022676"/>
    </source>
</evidence>
<dbReference type="InterPro" id="IPR007652">
    <property type="entry name" value="A1-4-GlycosylTfrase_dom"/>
</dbReference>
<evidence type="ECO:0000256" key="4">
    <source>
        <dbReference type="ARBA" id="ARBA00022679"/>
    </source>
</evidence>
<dbReference type="Gene3D" id="3.90.550.20">
    <property type="match status" value="1"/>
</dbReference>
<evidence type="ECO:0000256" key="2">
    <source>
        <dbReference type="ARBA" id="ARBA00009003"/>
    </source>
</evidence>